<keyword evidence="3" id="KW-0687">Ribonucleoprotein</keyword>
<dbReference type="EMBL" id="CAJOBR010078741">
    <property type="protein sequence ID" value="CAF5118050.1"/>
    <property type="molecule type" value="Genomic_DNA"/>
</dbReference>
<dbReference type="Proteomes" id="UP000663848">
    <property type="component" value="Unassembled WGS sequence"/>
</dbReference>
<comment type="caution">
    <text evidence="8">The sequence shown here is derived from an EMBL/GenBank/DDBJ whole genome shotgun (WGS) entry which is preliminary data.</text>
</comment>
<evidence type="ECO:0000313" key="9">
    <source>
        <dbReference type="EMBL" id="CAF5131213.1"/>
    </source>
</evidence>
<dbReference type="SUPFAM" id="SSF54747">
    <property type="entry name" value="Ribosomal L11/L12e N-terminal domain"/>
    <property type="match status" value="1"/>
</dbReference>
<accession>A0A822F0T0</accession>
<dbReference type="GO" id="GO:0005762">
    <property type="term" value="C:mitochondrial large ribosomal subunit"/>
    <property type="evidence" value="ECO:0007669"/>
    <property type="project" value="TreeGrafter"/>
</dbReference>
<dbReference type="InterPro" id="IPR000911">
    <property type="entry name" value="Ribosomal_uL11"/>
</dbReference>
<comment type="similarity">
    <text evidence="1">Belongs to the universal ribosomal protein uL11 family.</text>
</comment>
<proteinExistence type="inferred from homology"/>
<name>A0A822F0T0_9BILA</name>
<evidence type="ECO:0000256" key="1">
    <source>
        <dbReference type="ARBA" id="ARBA00010537"/>
    </source>
</evidence>
<dbReference type="PANTHER" id="PTHR11661">
    <property type="entry name" value="60S RIBOSOMAL PROTEIN L12"/>
    <property type="match status" value="1"/>
</dbReference>
<evidence type="ECO:0000313" key="10">
    <source>
        <dbReference type="Proteomes" id="UP000663848"/>
    </source>
</evidence>
<evidence type="ECO:0000256" key="3">
    <source>
        <dbReference type="ARBA" id="ARBA00023274"/>
    </source>
</evidence>
<evidence type="ECO:0000259" key="7">
    <source>
        <dbReference type="Pfam" id="PF03946"/>
    </source>
</evidence>
<evidence type="ECO:0000256" key="2">
    <source>
        <dbReference type="ARBA" id="ARBA00022980"/>
    </source>
</evidence>
<reference evidence="8" key="1">
    <citation type="submission" date="2021-02" db="EMBL/GenBank/DDBJ databases">
        <authorList>
            <person name="Nowell W R."/>
        </authorList>
    </citation>
    <scope>NUCLEOTIDE SEQUENCE</scope>
</reference>
<evidence type="ECO:0000256" key="6">
    <source>
        <dbReference type="ARBA" id="ARBA00041455"/>
    </source>
</evidence>
<dbReference type="PANTHER" id="PTHR11661:SF1">
    <property type="entry name" value="LARGE RIBOSOMAL SUBUNIT PROTEIN UL11M"/>
    <property type="match status" value="1"/>
</dbReference>
<dbReference type="Gene3D" id="3.30.1550.10">
    <property type="entry name" value="Ribosomal protein L11/L12, N-terminal domain"/>
    <property type="match status" value="1"/>
</dbReference>
<feature type="domain" description="Large ribosomal subunit protein uL11 N-terminal" evidence="7">
    <location>
        <begin position="3"/>
        <end position="51"/>
    </location>
</feature>
<feature type="non-terminal residue" evidence="8">
    <location>
        <position position="52"/>
    </location>
</feature>
<sequence length="52" mass="5641">MDIPAGQASPAPPLGPILGQHSLNIAQFCKDFNERTKDIKEGIPLPSHVYVK</sequence>
<evidence type="ECO:0000313" key="8">
    <source>
        <dbReference type="EMBL" id="CAF5118050.1"/>
    </source>
</evidence>
<dbReference type="EMBL" id="CAJOBR010085103">
    <property type="protein sequence ID" value="CAF5131213.1"/>
    <property type="molecule type" value="Genomic_DNA"/>
</dbReference>
<dbReference type="GO" id="GO:0003735">
    <property type="term" value="F:structural constituent of ribosome"/>
    <property type="evidence" value="ECO:0007669"/>
    <property type="project" value="InterPro"/>
</dbReference>
<evidence type="ECO:0000256" key="5">
    <source>
        <dbReference type="ARBA" id="ARBA00040104"/>
    </source>
</evidence>
<protein>
    <recommendedName>
        <fullName evidence="5">Large ribosomal subunit protein uL11m</fullName>
    </recommendedName>
    <alternativeName>
        <fullName evidence="6">39S ribosomal protein L11, mitochondrial</fullName>
    </alternativeName>
</protein>
<comment type="subunit">
    <text evidence="4">Component of the mitochondrial ribosome large subunit (39S) which comprises a 16S rRNA and about 50 distinct proteins.</text>
</comment>
<dbReference type="GO" id="GO:0006412">
    <property type="term" value="P:translation"/>
    <property type="evidence" value="ECO:0007669"/>
    <property type="project" value="InterPro"/>
</dbReference>
<evidence type="ECO:0000256" key="4">
    <source>
        <dbReference type="ARBA" id="ARBA00038782"/>
    </source>
</evidence>
<keyword evidence="2" id="KW-0689">Ribosomal protein</keyword>
<dbReference type="GO" id="GO:0070180">
    <property type="term" value="F:large ribosomal subunit rRNA binding"/>
    <property type="evidence" value="ECO:0007669"/>
    <property type="project" value="TreeGrafter"/>
</dbReference>
<gene>
    <name evidence="8" type="ORF">QYT958_LOCUS45874</name>
    <name evidence="9" type="ORF">QYT958_LOCUS46829</name>
</gene>
<dbReference type="InterPro" id="IPR036796">
    <property type="entry name" value="Ribosomal_uL11_N_sf"/>
</dbReference>
<dbReference type="Pfam" id="PF03946">
    <property type="entry name" value="Ribosomal_L11_N"/>
    <property type="match status" value="1"/>
</dbReference>
<dbReference type="InterPro" id="IPR020784">
    <property type="entry name" value="Ribosomal_uL11_N"/>
</dbReference>
<dbReference type="AlphaFoldDB" id="A0A822F0T0"/>
<organism evidence="8 10">
    <name type="scientific">Rotaria socialis</name>
    <dbReference type="NCBI Taxonomy" id="392032"/>
    <lineage>
        <taxon>Eukaryota</taxon>
        <taxon>Metazoa</taxon>
        <taxon>Spiralia</taxon>
        <taxon>Gnathifera</taxon>
        <taxon>Rotifera</taxon>
        <taxon>Eurotatoria</taxon>
        <taxon>Bdelloidea</taxon>
        <taxon>Philodinida</taxon>
        <taxon>Philodinidae</taxon>
        <taxon>Rotaria</taxon>
    </lineage>
</organism>